<evidence type="ECO:0000256" key="1">
    <source>
        <dbReference type="ARBA" id="ARBA00005589"/>
    </source>
</evidence>
<dbReference type="GO" id="GO:0005840">
    <property type="term" value="C:ribosome"/>
    <property type="evidence" value="ECO:0007669"/>
    <property type="project" value="UniProtKB-KW"/>
</dbReference>
<dbReference type="SUPFAM" id="SSF46911">
    <property type="entry name" value="Ribosomal protein S18"/>
    <property type="match status" value="1"/>
</dbReference>
<name>A0ABV8AE61_9FLAO</name>
<organism evidence="7 8">
    <name type="scientific">Winogradskyella maritima</name>
    <dbReference type="NCBI Taxonomy" id="1517766"/>
    <lineage>
        <taxon>Bacteria</taxon>
        <taxon>Pseudomonadati</taxon>
        <taxon>Bacteroidota</taxon>
        <taxon>Flavobacteriia</taxon>
        <taxon>Flavobacteriales</taxon>
        <taxon>Flavobacteriaceae</taxon>
        <taxon>Winogradskyella</taxon>
    </lineage>
</organism>
<dbReference type="Gene3D" id="4.10.640.10">
    <property type="entry name" value="Ribosomal protein S18"/>
    <property type="match status" value="1"/>
</dbReference>
<reference evidence="8" key="1">
    <citation type="journal article" date="2019" name="Int. J. Syst. Evol. Microbiol.">
        <title>The Global Catalogue of Microorganisms (GCM) 10K type strain sequencing project: providing services to taxonomists for standard genome sequencing and annotation.</title>
        <authorList>
            <consortium name="The Broad Institute Genomics Platform"/>
            <consortium name="The Broad Institute Genome Sequencing Center for Infectious Disease"/>
            <person name="Wu L."/>
            <person name="Ma J."/>
        </authorList>
    </citation>
    <scope>NUCLEOTIDE SEQUENCE [LARGE SCALE GENOMIC DNA]</scope>
    <source>
        <strain evidence="8">CECT 8979</strain>
    </source>
</reference>
<proteinExistence type="inferred from homology"/>
<protein>
    <recommendedName>
        <fullName evidence="4 5">Small ribosomal subunit protein bS18</fullName>
    </recommendedName>
</protein>
<dbReference type="NCBIfam" id="TIGR00165">
    <property type="entry name" value="S18"/>
    <property type="match status" value="1"/>
</dbReference>
<evidence type="ECO:0000256" key="4">
    <source>
        <dbReference type="ARBA" id="ARBA00035141"/>
    </source>
</evidence>
<evidence type="ECO:0000256" key="6">
    <source>
        <dbReference type="RuleBase" id="RU003910"/>
    </source>
</evidence>
<dbReference type="EMBL" id="JBHSAT010000002">
    <property type="protein sequence ID" value="MFC3875739.1"/>
    <property type="molecule type" value="Genomic_DNA"/>
</dbReference>
<dbReference type="HAMAP" id="MF_00270">
    <property type="entry name" value="Ribosomal_bS18"/>
    <property type="match status" value="1"/>
</dbReference>
<dbReference type="Proteomes" id="UP001595812">
    <property type="component" value="Unassembled WGS sequence"/>
</dbReference>
<evidence type="ECO:0000313" key="8">
    <source>
        <dbReference type="Proteomes" id="UP001595812"/>
    </source>
</evidence>
<dbReference type="PRINTS" id="PR00974">
    <property type="entry name" value="RIBOSOMALS18"/>
</dbReference>
<evidence type="ECO:0000313" key="7">
    <source>
        <dbReference type="EMBL" id="MFC3875739.1"/>
    </source>
</evidence>
<keyword evidence="5" id="KW-0694">RNA-binding</keyword>
<dbReference type="InterPro" id="IPR036870">
    <property type="entry name" value="Ribosomal_bS18_sf"/>
</dbReference>
<gene>
    <name evidence="5 7" type="primary">rpsR</name>
    <name evidence="7" type="ORF">ACFOSX_00720</name>
</gene>
<dbReference type="PROSITE" id="PS00057">
    <property type="entry name" value="RIBOSOMAL_S18"/>
    <property type="match status" value="1"/>
</dbReference>
<accession>A0ABV8AE61</accession>
<keyword evidence="8" id="KW-1185">Reference proteome</keyword>
<comment type="similarity">
    <text evidence="1 5 6">Belongs to the bacterial ribosomal protein bS18 family.</text>
</comment>
<dbReference type="Pfam" id="PF01084">
    <property type="entry name" value="Ribosomal_S18"/>
    <property type="match status" value="1"/>
</dbReference>
<sequence>MMSSIEQQAKGKKDGEIRYLTPLNIETTKKQKYCRFKKSGIKYVDYKDPDWLLGFVNEQGKLLPRRLTGTSLKYQRKVSVAVKRARHLALMPYVADLLK</sequence>
<dbReference type="InterPro" id="IPR001648">
    <property type="entry name" value="Ribosomal_bS18"/>
</dbReference>
<keyword evidence="3 5" id="KW-0687">Ribonucleoprotein</keyword>
<comment type="function">
    <text evidence="5">Binds as a heterodimer with protein bS6 to the central domain of the 16S rRNA, where it helps stabilize the platform of the 30S subunit.</text>
</comment>
<keyword evidence="2 5" id="KW-0689">Ribosomal protein</keyword>
<dbReference type="PANTHER" id="PTHR13479:SF40">
    <property type="entry name" value="SMALL RIBOSOMAL SUBUNIT PROTEIN BS18M"/>
    <property type="match status" value="1"/>
</dbReference>
<evidence type="ECO:0000256" key="2">
    <source>
        <dbReference type="ARBA" id="ARBA00022980"/>
    </source>
</evidence>
<evidence type="ECO:0000256" key="5">
    <source>
        <dbReference type="HAMAP-Rule" id="MF_00270"/>
    </source>
</evidence>
<dbReference type="InterPro" id="IPR018275">
    <property type="entry name" value="Ribosomal_bS18_CS"/>
</dbReference>
<keyword evidence="5" id="KW-0699">rRNA-binding</keyword>
<dbReference type="PANTHER" id="PTHR13479">
    <property type="entry name" value="30S RIBOSOMAL PROTEIN S18"/>
    <property type="match status" value="1"/>
</dbReference>
<dbReference type="RefSeq" id="WP_386096163.1">
    <property type="nucleotide sequence ID" value="NZ_JBHSAT010000002.1"/>
</dbReference>
<comment type="caution">
    <text evidence="7">The sequence shown here is derived from an EMBL/GenBank/DDBJ whole genome shotgun (WGS) entry which is preliminary data.</text>
</comment>
<evidence type="ECO:0000256" key="3">
    <source>
        <dbReference type="ARBA" id="ARBA00023274"/>
    </source>
</evidence>
<comment type="subunit">
    <text evidence="5">Part of the 30S ribosomal subunit. Forms a tight heterodimer with protein bS6.</text>
</comment>